<accession>A0A2W2DM17</accession>
<evidence type="ECO:0000313" key="1">
    <source>
        <dbReference type="EMBL" id="PZG12996.1"/>
    </source>
</evidence>
<organism evidence="1 2">
    <name type="scientific">Micromonospora craterilacus</name>
    <dbReference type="NCBI Taxonomy" id="1655439"/>
    <lineage>
        <taxon>Bacteria</taxon>
        <taxon>Bacillati</taxon>
        <taxon>Actinomycetota</taxon>
        <taxon>Actinomycetes</taxon>
        <taxon>Micromonosporales</taxon>
        <taxon>Micromonosporaceae</taxon>
        <taxon>Micromonospora</taxon>
    </lineage>
</organism>
<proteinExistence type="predicted"/>
<dbReference type="RefSeq" id="WP_111217093.1">
    <property type="nucleotide sequence ID" value="NZ_POTY01000191.1"/>
</dbReference>
<comment type="caution">
    <text evidence="1">The sequence shown here is derived from an EMBL/GenBank/DDBJ whole genome shotgun (WGS) entry which is preliminary data.</text>
</comment>
<dbReference type="AlphaFoldDB" id="A0A2W2DM17"/>
<protein>
    <submittedName>
        <fullName evidence="1">Uncharacterized protein</fullName>
    </submittedName>
</protein>
<evidence type="ECO:0000313" key="2">
    <source>
        <dbReference type="Proteomes" id="UP000248924"/>
    </source>
</evidence>
<dbReference type="EMBL" id="POTY01000191">
    <property type="protein sequence ID" value="PZG12996.1"/>
    <property type="molecule type" value="Genomic_DNA"/>
</dbReference>
<sequence length="184" mass="19856">MTTTIETQQARDLIARVKAAHGTAGGSVDLFSLALIAEQAIDTIGLARDALRRAGYPPDGDDLAAVIYQYNADTRDAIRTLGRVTAQLRAEGSELGIADLTEEWAAVTHHPDGKSTRRWADDAEHAALIADSVATHVASLSGPTSRANGIVATSIEYRTRIKYDNGAELLNPWHKLRDGQVRKD</sequence>
<dbReference type="Proteomes" id="UP000248924">
    <property type="component" value="Unassembled WGS sequence"/>
</dbReference>
<name>A0A2W2DM17_9ACTN</name>
<gene>
    <name evidence="1" type="ORF">C1I95_24625</name>
</gene>
<reference evidence="1 2" key="1">
    <citation type="submission" date="2018-01" db="EMBL/GenBank/DDBJ databases">
        <title>Draft genome sequence of Jishengella sp. NA12.</title>
        <authorList>
            <person name="Sahin N."/>
            <person name="Ay H."/>
            <person name="Saygin H."/>
        </authorList>
    </citation>
    <scope>NUCLEOTIDE SEQUENCE [LARGE SCALE GENOMIC DNA]</scope>
    <source>
        <strain evidence="1 2">NA12</strain>
    </source>
</reference>
<keyword evidence="2" id="KW-1185">Reference proteome</keyword>